<dbReference type="InterPro" id="IPR029063">
    <property type="entry name" value="SAM-dependent_MTases_sf"/>
</dbReference>
<accession>A0A1Q5U386</accession>
<feature type="region of interest" description="Disordered" evidence="1">
    <location>
        <begin position="1"/>
        <end position="39"/>
    </location>
</feature>
<dbReference type="InterPro" id="IPR019410">
    <property type="entry name" value="Methyltransf_16"/>
</dbReference>
<feature type="compositionally biased region" description="Basic and acidic residues" evidence="1">
    <location>
        <begin position="88"/>
        <end position="105"/>
    </location>
</feature>
<name>A0A1Q5U386_9EURO</name>
<dbReference type="AlphaFoldDB" id="A0A1Q5U386"/>
<evidence type="ECO:0000313" key="2">
    <source>
        <dbReference type="EMBL" id="OKP06940.1"/>
    </source>
</evidence>
<protein>
    <submittedName>
        <fullName evidence="2">Protein N-methyltransferase NNT1</fullName>
    </submittedName>
</protein>
<sequence length="366" mass="40558">MLHSRLRPAPLRKASTATPTDAAPAPDFHDADRSSDFEESAEDLFGAFLPHLFPDDAPSFYGDPGQYLLYSSPHYGELEIMIPSYPGQDKKKSEEGAIGPEKKEGATQTNQAEDGRQLFAHFLWSAGMVVAEGVENASCPATENDSDAQKEAREIWSVDGETVMELGAGKSIESIRYNIQLTDIYHPGAALPSLICALANASLVVATDHPSSPALTGAIEFNVKQNLLKRQTSQQTAVAIQPHEWGTVTDSFSQSHKGTFTRIIAADCYWMRSQHKNLARTMEWFLAPGGRVWCVSGFHTGRAIVADFFKTALENGFEVERIFERDLVSRDKEGGEIRREWAPFREGEGPGNRQRWCVIAVLKRRE</sequence>
<dbReference type="PANTHER" id="PTHR14614">
    <property type="entry name" value="HEPATOCELLULAR CARCINOMA-ASSOCIATED ANTIGEN"/>
    <property type="match status" value="1"/>
</dbReference>
<organism evidence="2 3">
    <name type="scientific">Penicillium subrubescens</name>
    <dbReference type="NCBI Taxonomy" id="1316194"/>
    <lineage>
        <taxon>Eukaryota</taxon>
        <taxon>Fungi</taxon>
        <taxon>Dikarya</taxon>
        <taxon>Ascomycota</taxon>
        <taxon>Pezizomycotina</taxon>
        <taxon>Eurotiomycetes</taxon>
        <taxon>Eurotiomycetidae</taxon>
        <taxon>Eurotiales</taxon>
        <taxon>Aspergillaceae</taxon>
        <taxon>Penicillium</taxon>
    </lineage>
</organism>
<dbReference type="GO" id="GO:0005737">
    <property type="term" value="C:cytoplasm"/>
    <property type="evidence" value="ECO:0007669"/>
    <property type="project" value="TreeGrafter"/>
</dbReference>
<dbReference type="GO" id="GO:0032259">
    <property type="term" value="P:methylation"/>
    <property type="evidence" value="ECO:0007669"/>
    <property type="project" value="UniProtKB-KW"/>
</dbReference>
<keyword evidence="3" id="KW-1185">Reference proteome</keyword>
<feature type="compositionally biased region" description="Basic and acidic residues" evidence="1">
    <location>
        <begin position="27"/>
        <end position="36"/>
    </location>
</feature>
<gene>
    <name evidence="2" type="ORF">PENSUB_6123</name>
</gene>
<dbReference type="Pfam" id="PF10294">
    <property type="entry name" value="Methyltransf_16"/>
    <property type="match status" value="1"/>
</dbReference>
<dbReference type="PANTHER" id="PTHR14614:SF104">
    <property type="entry name" value="N-METHYLTRANSFERASE, PUTATIVE (AFU_ORTHOLOGUE AFUA_1G17750)-RELATED"/>
    <property type="match status" value="1"/>
</dbReference>
<dbReference type="Proteomes" id="UP000186955">
    <property type="component" value="Unassembled WGS sequence"/>
</dbReference>
<comment type="caution">
    <text evidence="2">The sequence shown here is derived from an EMBL/GenBank/DDBJ whole genome shotgun (WGS) entry which is preliminary data.</text>
</comment>
<dbReference type="SUPFAM" id="SSF53335">
    <property type="entry name" value="S-adenosyl-L-methionine-dependent methyltransferases"/>
    <property type="match status" value="1"/>
</dbReference>
<feature type="region of interest" description="Disordered" evidence="1">
    <location>
        <begin position="86"/>
        <end position="111"/>
    </location>
</feature>
<dbReference type="EMBL" id="MNBE01000585">
    <property type="protein sequence ID" value="OKP06940.1"/>
    <property type="molecule type" value="Genomic_DNA"/>
</dbReference>
<proteinExistence type="predicted"/>
<keyword evidence="2" id="KW-0808">Transferase</keyword>
<evidence type="ECO:0000313" key="3">
    <source>
        <dbReference type="Proteomes" id="UP000186955"/>
    </source>
</evidence>
<evidence type="ECO:0000256" key="1">
    <source>
        <dbReference type="SAM" id="MobiDB-lite"/>
    </source>
</evidence>
<dbReference type="STRING" id="1316194.A0A1Q5U386"/>
<dbReference type="Gene3D" id="3.40.50.150">
    <property type="entry name" value="Vaccinia Virus protein VP39"/>
    <property type="match status" value="1"/>
</dbReference>
<feature type="compositionally biased region" description="Low complexity" evidence="1">
    <location>
        <begin position="14"/>
        <end position="26"/>
    </location>
</feature>
<keyword evidence="2" id="KW-0489">Methyltransferase</keyword>
<dbReference type="GO" id="GO:0008757">
    <property type="term" value="F:S-adenosylmethionine-dependent methyltransferase activity"/>
    <property type="evidence" value="ECO:0007669"/>
    <property type="project" value="UniProtKB-ARBA"/>
</dbReference>
<reference evidence="2 3" key="1">
    <citation type="submission" date="2016-10" db="EMBL/GenBank/DDBJ databases">
        <title>Genome sequence of the ascomycete fungus Penicillium subrubescens.</title>
        <authorList>
            <person name="De Vries R.P."/>
            <person name="Peng M."/>
            <person name="Dilokpimol A."/>
            <person name="Hilden K."/>
            <person name="Makela M.R."/>
            <person name="Grigoriev I."/>
            <person name="Riley R."/>
            <person name="Granchi Z."/>
        </authorList>
    </citation>
    <scope>NUCLEOTIDE SEQUENCE [LARGE SCALE GENOMIC DNA]</scope>
    <source>
        <strain evidence="2 3">CBS 132785</strain>
    </source>
</reference>